<dbReference type="Gene3D" id="2.30.31.20">
    <property type="entry name" value="Sporulation-specific cell division protein SsgB"/>
    <property type="match status" value="1"/>
</dbReference>
<keyword evidence="6" id="KW-0131">Cell cycle</keyword>
<accession>A0ABT0UEY4</accession>
<gene>
    <name evidence="7" type="ORF">NBG84_01055</name>
</gene>
<dbReference type="Pfam" id="PF04686">
    <property type="entry name" value="SsgA"/>
    <property type="match status" value="1"/>
</dbReference>
<evidence type="ECO:0000256" key="4">
    <source>
        <dbReference type="ARBA" id="ARBA00022969"/>
    </source>
</evidence>
<evidence type="ECO:0000313" key="7">
    <source>
        <dbReference type="EMBL" id="MCM2386913.1"/>
    </source>
</evidence>
<comment type="subcellular location">
    <subcellularLocation>
        <location evidence="1">Cell septum</location>
    </subcellularLocation>
</comment>
<sequence>MFPTVEQSIPAHLISDAPQPVPVTVGLHYSAHDPLAVRMIFPTAVSLDGACVTWTFARELLDSGLHTPSGEGDVHIWPYDRAQTMVELRSAEGVALMRFASGRLRHFLLHSYATVPAELESRALDIDTGLAALLGEAKDWQD</sequence>
<evidence type="ECO:0000256" key="2">
    <source>
        <dbReference type="ARBA" id="ARBA00009323"/>
    </source>
</evidence>
<protein>
    <submittedName>
        <fullName evidence="7">SsgA family sporulation/cell division regulator</fullName>
    </submittedName>
</protein>
<keyword evidence="4" id="KW-0749">Sporulation</keyword>
<dbReference type="InterPro" id="IPR038658">
    <property type="entry name" value="SsgB_sf"/>
</dbReference>
<keyword evidence="8" id="KW-1185">Reference proteome</keyword>
<keyword evidence="3" id="KW-0132">Cell division</keyword>
<proteinExistence type="inferred from homology"/>
<evidence type="ECO:0000256" key="5">
    <source>
        <dbReference type="ARBA" id="ARBA00023210"/>
    </source>
</evidence>
<keyword evidence="5" id="KW-0717">Septation</keyword>
<comment type="similarity">
    <text evidence="2">Belongs to the SsgA family.</text>
</comment>
<organism evidence="7 8">
    <name type="scientific">Streptomyces albipurpureus</name>
    <dbReference type="NCBI Taxonomy" id="2897419"/>
    <lineage>
        <taxon>Bacteria</taxon>
        <taxon>Bacillati</taxon>
        <taxon>Actinomycetota</taxon>
        <taxon>Actinomycetes</taxon>
        <taxon>Kitasatosporales</taxon>
        <taxon>Streptomycetaceae</taxon>
        <taxon>Streptomyces</taxon>
    </lineage>
</organism>
<dbReference type="RefSeq" id="WP_250917269.1">
    <property type="nucleotide sequence ID" value="NZ_JAMQAW010000001.1"/>
</dbReference>
<dbReference type="EMBL" id="JAMQAW010000001">
    <property type="protein sequence ID" value="MCM2386913.1"/>
    <property type="molecule type" value="Genomic_DNA"/>
</dbReference>
<dbReference type="InterPro" id="IPR006776">
    <property type="entry name" value="SsgB"/>
</dbReference>
<dbReference type="Proteomes" id="UP001431429">
    <property type="component" value="Unassembled WGS sequence"/>
</dbReference>
<evidence type="ECO:0000256" key="6">
    <source>
        <dbReference type="ARBA" id="ARBA00023306"/>
    </source>
</evidence>
<reference evidence="7" key="1">
    <citation type="submission" date="2022-06" db="EMBL/GenBank/DDBJ databases">
        <title>Genome public.</title>
        <authorList>
            <person name="Sun Q."/>
        </authorList>
    </citation>
    <scope>NUCLEOTIDE SEQUENCE</scope>
    <source>
        <strain evidence="7">CWNU-1</strain>
    </source>
</reference>
<comment type="caution">
    <text evidence="7">The sequence shown here is derived from an EMBL/GenBank/DDBJ whole genome shotgun (WGS) entry which is preliminary data.</text>
</comment>
<name>A0ABT0UEY4_9ACTN</name>
<evidence type="ECO:0000313" key="8">
    <source>
        <dbReference type="Proteomes" id="UP001431429"/>
    </source>
</evidence>
<evidence type="ECO:0000256" key="1">
    <source>
        <dbReference type="ARBA" id="ARBA00004431"/>
    </source>
</evidence>
<evidence type="ECO:0000256" key="3">
    <source>
        <dbReference type="ARBA" id="ARBA00022618"/>
    </source>
</evidence>